<organism evidence="2 4">
    <name type="scientific">Cymbomonas tetramitiformis</name>
    <dbReference type="NCBI Taxonomy" id="36881"/>
    <lineage>
        <taxon>Eukaryota</taxon>
        <taxon>Viridiplantae</taxon>
        <taxon>Chlorophyta</taxon>
        <taxon>Pyramimonadophyceae</taxon>
        <taxon>Pyramimonadales</taxon>
        <taxon>Pyramimonadaceae</taxon>
        <taxon>Cymbomonas</taxon>
    </lineage>
</organism>
<comment type="caution">
    <text evidence="2">The sequence shown here is derived from an EMBL/GenBank/DDBJ whole genome shotgun (WGS) entry which is preliminary data.</text>
</comment>
<dbReference type="SUPFAM" id="SSF82199">
    <property type="entry name" value="SET domain"/>
    <property type="match status" value="1"/>
</dbReference>
<dbReference type="PANTHER" id="PTHR47332:SF4">
    <property type="entry name" value="SET DOMAIN-CONTAINING PROTEIN 5"/>
    <property type="match status" value="1"/>
</dbReference>
<evidence type="ECO:0000313" key="3">
    <source>
        <dbReference type="EMBL" id="KAK3255797.1"/>
    </source>
</evidence>
<dbReference type="InterPro" id="IPR001214">
    <property type="entry name" value="SET_dom"/>
</dbReference>
<dbReference type="EMBL" id="LGRX02026501">
    <property type="protein sequence ID" value="KAK3250765.1"/>
    <property type="molecule type" value="Genomic_DNA"/>
</dbReference>
<dbReference type="PANTHER" id="PTHR47332">
    <property type="entry name" value="SET DOMAIN-CONTAINING PROTEIN 5"/>
    <property type="match status" value="1"/>
</dbReference>
<evidence type="ECO:0000313" key="2">
    <source>
        <dbReference type="EMBL" id="KAK3250765.1"/>
    </source>
</evidence>
<sequence>MERVIQVPAGFQSYQWTERTAEGTFKTVMSVPAGTPVAKILMEVVDRDRIEVYLAKSGEGKVLLHAIPLGTALTANDSCDFKVKFRASLNELHVVTIITKAGGAPPPSTETAVDGASSEPFGEHTEITEETGSAVDGFKLPALFEVRPSKGRGMGAFATCKIILGERILAELPLVSLRSEVDNGAFEVIVESLPATKKQAFYSLSQCSRHGEGPSVSGIWSSNAYPTPSADGAQVSPIIASVFELASRFNHACHPNCHIAWNVALGKQSVHALRDIAQGEELTVAYIGGDVLGTRTNRQKMLQKKFSFDCACDTCELKGDALAKSDRHQARIAEISALLLKWPSNLVALVEERLALMKVDRMPEVWGKTSMLAAMFYCKDPQSKVSKGRRRALGWARKAAQCTLVALGTDSKEYAWILGHIDALK</sequence>
<protein>
    <recommendedName>
        <fullName evidence="1">SET domain-containing protein</fullName>
    </recommendedName>
</protein>
<keyword evidence="4" id="KW-1185">Reference proteome</keyword>
<dbReference type="Pfam" id="PF00856">
    <property type="entry name" value="SET"/>
    <property type="match status" value="1"/>
</dbReference>
<dbReference type="Proteomes" id="UP001190700">
    <property type="component" value="Unassembled WGS sequence"/>
</dbReference>
<reference evidence="2" key="2">
    <citation type="submission" date="2023-06" db="EMBL/GenBank/DDBJ databases">
        <title>Long-read-based genome assembly of the green algal bacterivore Cymbomonas tetramitiformis.</title>
        <authorList>
            <person name="Gyaltshen Y."/>
            <person name="Rozenberg A."/>
            <person name="Paasch A."/>
            <person name="Burns J.A."/>
            <person name="Warring S."/>
            <person name="Larson R."/>
            <person name="Maurer-Alcala X."/>
            <person name="Dacks J."/>
            <person name="Kim E."/>
        </authorList>
    </citation>
    <scope>NUCLEOTIDE SEQUENCE</scope>
    <source>
        <strain evidence="2">PLY_AMNH</strain>
    </source>
</reference>
<dbReference type="EMBL" id="LGRX02022265">
    <property type="protein sequence ID" value="KAK3255797.1"/>
    <property type="molecule type" value="Genomic_DNA"/>
</dbReference>
<name>A0AAE0F569_9CHLO</name>
<gene>
    <name evidence="3" type="ORF">CYMTET_35042</name>
    <name evidence="2" type="ORF">CYMTET_39867</name>
</gene>
<proteinExistence type="predicted"/>
<dbReference type="CDD" id="cd20071">
    <property type="entry name" value="SET_SMYD"/>
    <property type="match status" value="1"/>
</dbReference>
<accession>A0AAE0F569</accession>
<dbReference type="Gene3D" id="2.170.270.10">
    <property type="entry name" value="SET domain"/>
    <property type="match status" value="1"/>
</dbReference>
<dbReference type="InterPro" id="IPR046341">
    <property type="entry name" value="SET_dom_sf"/>
</dbReference>
<dbReference type="InterPro" id="IPR053185">
    <property type="entry name" value="SET_domain_protein"/>
</dbReference>
<dbReference type="PROSITE" id="PS50280">
    <property type="entry name" value="SET"/>
    <property type="match status" value="1"/>
</dbReference>
<reference evidence="2 4" key="1">
    <citation type="journal article" date="2015" name="Genome Biol. Evol.">
        <title>Comparative Genomics of a Bacterivorous Green Alga Reveals Evolutionary Causalities and Consequences of Phago-Mixotrophic Mode of Nutrition.</title>
        <authorList>
            <person name="Burns J.A."/>
            <person name="Paasch A."/>
            <person name="Narechania A."/>
            <person name="Kim E."/>
        </authorList>
    </citation>
    <scope>NUCLEOTIDE SEQUENCE [LARGE SCALE GENOMIC DNA]</scope>
    <source>
        <strain evidence="2">PLY_AMNH</strain>
    </source>
</reference>
<feature type="domain" description="SET" evidence="1">
    <location>
        <begin position="142"/>
        <end position="287"/>
    </location>
</feature>
<evidence type="ECO:0000313" key="4">
    <source>
        <dbReference type="Proteomes" id="UP001190700"/>
    </source>
</evidence>
<evidence type="ECO:0000259" key="1">
    <source>
        <dbReference type="PROSITE" id="PS50280"/>
    </source>
</evidence>
<dbReference type="SMART" id="SM00317">
    <property type="entry name" value="SET"/>
    <property type="match status" value="1"/>
</dbReference>
<dbReference type="AlphaFoldDB" id="A0AAE0F569"/>